<accession>A0AAX2H7E0</accession>
<dbReference type="EMBL" id="OBKZ01000017">
    <property type="protein sequence ID" value="SOB52741.1"/>
    <property type="molecule type" value="Genomic_DNA"/>
</dbReference>
<evidence type="ECO:0000313" key="2">
    <source>
        <dbReference type="Proteomes" id="UP000219564"/>
    </source>
</evidence>
<organism evidence="1 2">
    <name type="scientific">Pseudomonas lundensis</name>
    <dbReference type="NCBI Taxonomy" id="86185"/>
    <lineage>
        <taxon>Bacteria</taxon>
        <taxon>Pseudomonadati</taxon>
        <taxon>Pseudomonadota</taxon>
        <taxon>Gammaproteobacteria</taxon>
        <taxon>Pseudomonadales</taxon>
        <taxon>Pseudomonadaceae</taxon>
        <taxon>Pseudomonas</taxon>
    </lineage>
</organism>
<comment type="caution">
    <text evidence="1">The sequence shown here is derived from an EMBL/GenBank/DDBJ whole genome shotgun (WGS) entry which is preliminary data.</text>
</comment>
<proteinExistence type="predicted"/>
<evidence type="ECO:0000313" key="1">
    <source>
        <dbReference type="EMBL" id="SOB52741.1"/>
    </source>
</evidence>
<dbReference type="AlphaFoldDB" id="A0AAX2H7E0"/>
<gene>
    <name evidence="1" type="ORF">PLUA15_240154</name>
</gene>
<name>A0AAX2H7E0_9PSED</name>
<reference evidence="1 2" key="1">
    <citation type="submission" date="2017-08" db="EMBL/GenBank/DDBJ databases">
        <authorList>
            <person name="Chaillou S."/>
        </authorList>
    </citation>
    <scope>NUCLEOTIDE SEQUENCE [LARGE SCALE GENOMIC DNA]</scope>
    <source>
        <strain evidence="1 2">MFPA15A1205</strain>
    </source>
</reference>
<sequence length="26" mass="3332">MAQEDLRENIDHNHRRRLDIYRMDAY</sequence>
<dbReference type="Proteomes" id="UP000219564">
    <property type="component" value="Unassembled WGS sequence"/>
</dbReference>
<protein>
    <submittedName>
        <fullName evidence="1">Uncharacterized protein</fullName>
    </submittedName>
</protein>